<dbReference type="Pfam" id="PF13560">
    <property type="entry name" value="HTH_31"/>
    <property type="match status" value="1"/>
</dbReference>
<dbReference type="PROSITE" id="PS50943">
    <property type="entry name" value="HTH_CROC1"/>
    <property type="match status" value="1"/>
</dbReference>
<organism evidence="2 3">
    <name type="scientific">Kitasatospora xanthocidica</name>
    <dbReference type="NCBI Taxonomy" id="83382"/>
    <lineage>
        <taxon>Bacteria</taxon>
        <taxon>Bacillati</taxon>
        <taxon>Actinomycetota</taxon>
        <taxon>Actinomycetes</taxon>
        <taxon>Kitasatosporales</taxon>
        <taxon>Streptomycetaceae</taxon>
        <taxon>Kitasatospora</taxon>
    </lineage>
</organism>
<dbReference type="GO" id="GO:0003677">
    <property type="term" value="F:DNA binding"/>
    <property type="evidence" value="ECO:0007669"/>
    <property type="project" value="InterPro"/>
</dbReference>
<dbReference type="Gene3D" id="1.10.260.40">
    <property type="entry name" value="lambda repressor-like DNA-binding domains"/>
    <property type="match status" value="1"/>
</dbReference>
<dbReference type="InterPro" id="IPR010982">
    <property type="entry name" value="Lambda_DNA-bd_dom_sf"/>
</dbReference>
<dbReference type="SUPFAM" id="SSF47413">
    <property type="entry name" value="lambda repressor-like DNA-binding domains"/>
    <property type="match status" value="1"/>
</dbReference>
<feature type="domain" description="HTH cro/C1-type" evidence="1">
    <location>
        <begin position="38"/>
        <end position="93"/>
    </location>
</feature>
<dbReference type="EMBL" id="QVIG01000001">
    <property type="protein sequence ID" value="RGD61306.1"/>
    <property type="molecule type" value="Genomic_DNA"/>
</dbReference>
<dbReference type="Proteomes" id="UP000263377">
    <property type="component" value="Unassembled WGS sequence"/>
</dbReference>
<keyword evidence="3" id="KW-1185">Reference proteome</keyword>
<evidence type="ECO:0000259" key="1">
    <source>
        <dbReference type="PROSITE" id="PS50943"/>
    </source>
</evidence>
<reference evidence="2 3" key="1">
    <citation type="submission" date="2018-08" db="EMBL/GenBank/DDBJ databases">
        <title>Diversity &amp; Physiological Properties of Lignin-Decomposing Actinobacteria from Soil.</title>
        <authorList>
            <person name="Roh S.G."/>
            <person name="Kim S.B."/>
        </authorList>
    </citation>
    <scope>NUCLEOTIDE SEQUENCE [LARGE SCALE GENOMIC DNA]</scope>
    <source>
        <strain evidence="2 3">MMS17-GH009</strain>
    </source>
</reference>
<dbReference type="InterPro" id="IPR043917">
    <property type="entry name" value="DUF5753"/>
</dbReference>
<dbReference type="InterPro" id="IPR001387">
    <property type="entry name" value="Cro/C1-type_HTH"/>
</dbReference>
<evidence type="ECO:0000313" key="2">
    <source>
        <dbReference type="EMBL" id="RGD61306.1"/>
    </source>
</evidence>
<proteinExistence type="predicted"/>
<dbReference type="AlphaFoldDB" id="A0A372ZZJ6"/>
<gene>
    <name evidence="2" type="ORF">DR950_29250</name>
</gene>
<name>A0A372ZZJ6_9ACTN</name>
<evidence type="ECO:0000313" key="3">
    <source>
        <dbReference type="Proteomes" id="UP000263377"/>
    </source>
</evidence>
<comment type="caution">
    <text evidence="2">The sequence shown here is derived from an EMBL/GenBank/DDBJ whole genome shotgun (WGS) entry which is preliminary data.</text>
</comment>
<protein>
    <submittedName>
        <fullName evidence="2">XRE family transcriptional regulator</fullName>
    </submittedName>
</protein>
<dbReference type="Pfam" id="PF19054">
    <property type="entry name" value="DUF5753"/>
    <property type="match status" value="1"/>
</dbReference>
<accession>A0A372ZZJ6</accession>
<sequence>MLSVPDGGRLTAHRSGEVAAVPVNKNPTVRQRRLARTLKELRTGADLTIAQSARQLACAESKISRIEAAQSGVRLVDLRLLLDLYGVADPAARSRLEALSREGRLRGWWDRYSDTLSPLYADFIALESDASDMYSIQTFLVPGLLQTEDYTRAVVRAQIEDAGAEQVERLTKVRQERRAVLMREAPLRMWVVLSESVLKHRIGGRAVMQEQLDFLVASAEQPNINIQVLPEESDVHAALFGPVAILSFPEATETDVVYVDSLLSTLYIEEPEEVFKYTNLFRRALAESLPRTESVALIERAKDKI</sequence>